<evidence type="ECO:0000256" key="15">
    <source>
        <dbReference type="ARBA" id="ARBA00023204"/>
    </source>
</evidence>
<dbReference type="PANTHER" id="PTHR12604:SF4">
    <property type="entry name" value="X-RAY REPAIR CROSS-COMPLEMENTING PROTEIN 5"/>
    <property type="match status" value="1"/>
</dbReference>
<protein>
    <recommendedName>
        <fullName evidence="5">ATP-dependent DNA helicase II subunit 2</fullName>
        <ecNumber evidence="4">3.6.4.12</ecNumber>
    </recommendedName>
    <alternativeName>
        <fullName evidence="18">ATP-dependent DNA helicase II subunit Ku80</fullName>
    </alternativeName>
</protein>
<dbReference type="InterPro" id="IPR002035">
    <property type="entry name" value="VWF_A"/>
</dbReference>
<keyword evidence="8" id="KW-0227">DNA damage</keyword>
<dbReference type="OrthoDB" id="30826at2759"/>
<evidence type="ECO:0000256" key="14">
    <source>
        <dbReference type="ARBA" id="ARBA00023172"/>
    </source>
</evidence>
<keyword evidence="6" id="KW-0158">Chromosome</keyword>
<dbReference type="Pfam" id="PF03731">
    <property type="entry name" value="Ku_N"/>
    <property type="match status" value="1"/>
</dbReference>
<dbReference type="GO" id="GO:0016787">
    <property type="term" value="F:hydrolase activity"/>
    <property type="evidence" value="ECO:0007669"/>
    <property type="project" value="UniProtKB-KW"/>
</dbReference>
<evidence type="ECO:0000256" key="17">
    <source>
        <dbReference type="ARBA" id="ARBA00024890"/>
    </source>
</evidence>
<dbReference type="InterPro" id="IPR014893">
    <property type="entry name" value="Ku_PK_bind"/>
</dbReference>
<organism evidence="21 22">
    <name type="scientific">Lepidopterella palustris CBS 459.81</name>
    <dbReference type="NCBI Taxonomy" id="1314670"/>
    <lineage>
        <taxon>Eukaryota</taxon>
        <taxon>Fungi</taxon>
        <taxon>Dikarya</taxon>
        <taxon>Ascomycota</taxon>
        <taxon>Pezizomycotina</taxon>
        <taxon>Dothideomycetes</taxon>
        <taxon>Pleosporomycetidae</taxon>
        <taxon>Mytilinidiales</taxon>
        <taxon>Argynnaceae</taxon>
        <taxon>Lepidopterella</taxon>
    </lineage>
</organism>
<evidence type="ECO:0000256" key="5">
    <source>
        <dbReference type="ARBA" id="ARBA00021792"/>
    </source>
</evidence>
<evidence type="ECO:0000256" key="9">
    <source>
        <dbReference type="ARBA" id="ARBA00022801"/>
    </source>
</evidence>
<dbReference type="Gene3D" id="1.10.1600.10">
    <property type="match status" value="1"/>
</dbReference>
<comment type="catalytic activity">
    <reaction evidence="19">
        <text>ATP + H2O = ADP + phosphate + H(+)</text>
        <dbReference type="Rhea" id="RHEA:13065"/>
        <dbReference type="ChEBI" id="CHEBI:15377"/>
        <dbReference type="ChEBI" id="CHEBI:15378"/>
        <dbReference type="ChEBI" id="CHEBI:30616"/>
        <dbReference type="ChEBI" id="CHEBI:43474"/>
        <dbReference type="ChEBI" id="CHEBI:456216"/>
        <dbReference type="EC" id="3.6.4.12"/>
    </reaction>
</comment>
<name>A0A8E2JES3_9PEZI</name>
<reference evidence="21 22" key="1">
    <citation type="journal article" date="2016" name="Nat. Commun.">
        <title>Ectomycorrhizal ecology is imprinted in the genome of the dominant symbiotic fungus Cenococcum geophilum.</title>
        <authorList>
            <consortium name="DOE Joint Genome Institute"/>
            <person name="Peter M."/>
            <person name="Kohler A."/>
            <person name="Ohm R.A."/>
            <person name="Kuo A."/>
            <person name="Krutzmann J."/>
            <person name="Morin E."/>
            <person name="Arend M."/>
            <person name="Barry K.W."/>
            <person name="Binder M."/>
            <person name="Choi C."/>
            <person name="Clum A."/>
            <person name="Copeland A."/>
            <person name="Grisel N."/>
            <person name="Haridas S."/>
            <person name="Kipfer T."/>
            <person name="LaButti K."/>
            <person name="Lindquist E."/>
            <person name="Lipzen A."/>
            <person name="Maire R."/>
            <person name="Meier B."/>
            <person name="Mihaltcheva S."/>
            <person name="Molinier V."/>
            <person name="Murat C."/>
            <person name="Poggeler S."/>
            <person name="Quandt C.A."/>
            <person name="Sperisen C."/>
            <person name="Tritt A."/>
            <person name="Tisserant E."/>
            <person name="Crous P.W."/>
            <person name="Henrissat B."/>
            <person name="Nehls U."/>
            <person name="Egli S."/>
            <person name="Spatafora J.W."/>
            <person name="Grigoriev I.V."/>
            <person name="Martin F.M."/>
        </authorList>
    </citation>
    <scope>NUCLEOTIDE SEQUENCE [LARGE SCALE GENOMIC DNA]</scope>
    <source>
        <strain evidence="21 22">CBS 459.81</strain>
    </source>
</reference>
<dbReference type="SUPFAM" id="SSF53300">
    <property type="entry name" value="vWA-like"/>
    <property type="match status" value="1"/>
</dbReference>
<dbReference type="InterPro" id="IPR024193">
    <property type="entry name" value="Ku80"/>
</dbReference>
<dbReference type="AlphaFoldDB" id="A0A8E2JES3"/>
<keyword evidence="15" id="KW-0234">DNA repair</keyword>
<comment type="subcellular location">
    <subcellularLocation>
        <location evidence="2">Chromosome</location>
        <location evidence="2">Telomere</location>
    </subcellularLocation>
    <subcellularLocation>
        <location evidence="1">Nucleus</location>
    </subcellularLocation>
</comment>
<comment type="function">
    <text evidence="17">Single-stranded DNA-dependent ATP-dependent helicase. Involved in non-homologous end joining (NHEJ) DNA double strand break repair. DNA-binding is sequence-independent but has a high affinity to nicks in double-stranded DNA and to the ends of duplex DNA. Binds to naturally occurring chromosomal ends, and therefore provides chromosomal end protection. Required also for telomere recombination to repair telomeric ends in the absence of telomerase. KU70, of the KU70/KU80 heterodimer, binds to the stem loop of TLC1, the RNA component of telomerase. Involved in telomere maintenance. Interacts with telomeric repeats and subtelomeric sequences thereby controlling telomere length and protecting against subtelomeric rearrangement. Maintains telomeric chromatin, which is involved in silencing the expression of genes located at the telomere. Required for mating-type switching.</text>
</comment>
<feature type="domain" description="VWFA" evidence="20">
    <location>
        <begin position="6"/>
        <end position="173"/>
    </location>
</feature>
<dbReference type="FunFam" id="1.25.40.240:FF:000002">
    <property type="entry name" value="ATP-dependent DNA helicase II subunit 2"/>
    <property type="match status" value="1"/>
</dbReference>
<keyword evidence="7" id="KW-0547">Nucleotide-binding</keyword>
<dbReference type="GO" id="GO:0005524">
    <property type="term" value="F:ATP binding"/>
    <property type="evidence" value="ECO:0007669"/>
    <property type="project" value="UniProtKB-KW"/>
</dbReference>
<keyword evidence="12" id="KW-0779">Telomere</keyword>
<dbReference type="InterPro" id="IPR006164">
    <property type="entry name" value="DNA_bd_Ku70/Ku80"/>
</dbReference>
<accession>A0A8E2JES3</accession>
<dbReference type="FunFam" id="1.10.1600.10:FF:000002">
    <property type="entry name" value="X-ray repair cross-complementing protein 5"/>
    <property type="match status" value="1"/>
</dbReference>
<evidence type="ECO:0000256" key="10">
    <source>
        <dbReference type="ARBA" id="ARBA00022806"/>
    </source>
</evidence>
<evidence type="ECO:0000313" key="21">
    <source>
        <dbReference type="EMBL" id="OCK79803.1"/>
    </source>
</evidence>
<evidence type="ECO:0000256" key="13">
    <source>
        <dbReference type="ARBA" id="ARBA00023125"/>
    </source>
</evidence>
<evidence type="ECO:0000259" key="20">
    <source>
        <dbReference type="PROSITE" id="PS50234"/>
    </source>
</evidence>
<evidence type="ECO:0000256" key="3">
    <source>
        <dbReference type="ARBA" id="ARBA00007726"/>
    </source>
</evidence>
<dbReference type="FunFam" id="3.40.50.410:FF:000073">
    <property type="entry name" value="ATP-dependent DNA helicase II subunit 2"/>
    <property type="match status" value="1"/>
</dbReference>
<evidence type="ECO:0000256" key="11">
    <source>
        <dbReference type="ARBA" id="ARBA00022840"/>
    </source>
</evidence>
<dbReference type="SUPFAM" id="SSF100939">
    <property type="entry name" value="SPOC domain-like"/>
    <property type="match status" value="1"/>
</dbReference>
<sequence length="735" mass="81404">MADKEATVYIVDVGQSMGETNNERNKTNLEWAMDYVWDKITMTVATGRKTALVGVIGLRTDGTDNELGNDDPEEYQNITVLQPLKQTLMEDIRNLRSQIKPSKTNEGDAISALIIAIQMISAQCSNKAGKPLAYKRQIVLVTDGKGPMDPADQLGHITSKIKEDNTSLTIVGVDFDDAEYGTKEEDKSPEKAENEAILKSLADGCDGTFGTLAEAIEHMQIPKTKATRPVHSFKGVLTLGDPENYSSALSIDVERYPRTMVATAPSASNFVVRTNLAAGEEATQSTATVNGDSDLVGDSLTSVKGQRIYQVLDENAPGGKRMVNFEDLSRGFEYGRTAVGIGESESNITKLETLPGLDIIGFVPEDKFERYLAMSRSNVIIAQKFNEKASLAMSSFVHALYEAESYAVARLVTKEGKEPLVLLLAPSIEPDYECLVDVELPFAEDMRGYRFPPLDKKVTVAGKSLTQHRDIPTSDLINAMSGYVDAMDLSTVGEDEDGNHSEYMPMDETYSPILHRINQIIRWRATHPLENDMPDPPAILLKGSAPPVKLVDKAQPYLKAVMKVGDVKKVPPKQKGRKRIREQEKPLSGLDVEELLGRKKRVKVDERNAIPTFKQILATTDDINTIKDAAKQMGEIICSNIRDSLGDALYGRAIENIRVMREELIELEEPGVFNDFVRELKEKILGGVLAGDRREFLWRLRGNKLGLVDKKLSPLSEVEGEEAKEFWQFKKTTTV</sequence>
<dbReference type="Pfam" id="PF02735">
    <property type="entry name" value="Ku"/>
    <property type="match status" value="1"/>
</dbReference>
<dbReference type="FunFam" id="2.40.290.10:FF:000008">
    <property type="entry name" value="ATP-dependent DNA helicase II subunit 2"/>
    <property type="match status" value="1"/>
</dbReference>
<evidence type="ECO:0000256" key="4">
    <source>
        <dbReference type="ARBA" id="ARBA00012551"/>
    </source>
</evidence>
<evidence type="ECO:0000256" key="12">
    <source>
        <dbReference type="ARBA" id="ARBA00022895"/>
    </source>
</evidence>
<dbReference type="PANTHER" id="PTHR12604">
    <property type="entry name" value="KU AUTOANTIGEN DNA HELICASE"/>
    <property type="match status" value="1"/>
</dbReference>
<evidence type="ECO:0000256" key="7">
    <source>
        <dbReference type="ARBA" id="ARBA00022741"/>
    </source>
</evidence>
<evidence type="ECO:0000313" key="22">
    <source>
        <dbReference type="Proteomes" id="UP000250266"/>
    </source>
</evidence>
<evidence type="ECO:0000256" key="1">
    <source>
        <dbReference type="ARBA" id="ARBA00004123"/>
    </source>
</evidence>
<evidence type="ECO:0000256" key="16">
    <source>
        <dbReference type="ARBA" id="ARBA00023242"/>
    </source>
</evidence>
<dbReference type="GO" id="GO:0000781">
    <property type="term" value="C:chromosome, telomeric region"/>
    <property type="evidence" value="ECO:0007669"/>
    <property type="project" value="UniProtKB-SubCell"/>
</dbReference>
<dbReference type="GO" id="GO:0003690">
    <property type="term" value="F:double-stranded DNA binding"/>
    <property type="evidence" value="ECO:0007669"/>
    <property type="project" value="TreeGrafter"/>
</dbReference>
<dbReference type="GO" id="GO:0006310">
    <property type="term" value="P:DNA recombination"/>
    <property type="evidence" value="ECO:0007669"/>
    <property type="project" value="UniProtKB-KW"/>
</dbReference>
<dbReference type="Proteomes" id="UP000250266">
    <property type="component" value="Unassembled WGS sequence"/>
</dbReference>
<dbReference type="GO" id="GO:0006303">
    <property type="term" value="P:double-strand break repair via nonhomologous end joining"/>
    <property type="evidence" value="ECO:0007669"/>
    <property type="project" value="InterPro"/>
</dbReference>
<dbReference type="Gene3D" id="1.25.40.240">
    <property type="entry name" value="Ku, C-terminal domain"/>
    <property type="match status" value="1"/>
</dbReference>
<dbReference type="PROSITE" id="PS50234">
    <property type="entry name" value="VWFA"/>
    <property type="match status" value="1"/>
</dbReference>
<dbReference type="InterPro" id="IPR005161">
    <property type="entry name" value="Ku_N"/>
</dbReference>
<evidence type="ECO:0000256" key="6">
    <source>
        <dbReference type="ARBA" id="ARBA00022454"/>
    </source>
</evidence>
<keyword evidence="22" id="KW-1185">Reference proteome</keyword>
<evidence type="ECO:0000256" key="8">
    <source>
        <dbReference type="ARBA" id="ARBA00022763"/>
    </source>
</evidence>
<keyword evidence="14" id="KW-0233">DNA recombination</keyword>
<keyword evidence="13" id="KW-0238">DNA-binding</keyword>
<dbReference type="InterPro" id="IPR036465">
    <property type="entry name" value="vWFA_dom_sf"/>
</dbReference>
<dbReference type="Pfam" id="PF08785">
    <property type="entry name" value="Ku_PK_bind"/>
    <property type="match status" value="1"/>
</dbReference>
<dbReference type="InterPro" id="IPR036494">
    <property type="entry name" value="Ku_C_sf"/>
</dbReference>
<keyword evidence="11" id="KW-0067">ATP-binding</keyword>
<dbReference type="GO" id="GO:0003684">
    <property type="term" value="F:damaged DNA binding"/>
    <property type="evidence" value="ECO:0007669"/>
    <property type="project" value="InterPro"/>
</dbReference>
<dbReference type="GO" id="GO:0042162">
    <property type="term" value="F:telomeric DNA binding"/>
    <property type="evidence" value="ECO:0007669"/>
    <property type="project" value="InterPro"/>
</dbReference>
<evidence type="ECO:0000256" key="18">
    <source>
        <dbReference type="ARBA" id="ARBA00031847"/>
    </source>
</evidence>
<dbReference type="SUPFAM" id="SSF101420">
    <property type="entry name" value="C-terminal domain of Ku80"/>
    <property type="match status" value="1"/>
</dbReference>
<proteinExistence type="inferred from homology"/>
<dbReference type="PIRSF" id="PIRSF016570">
    <property type="entry name" value="Ku80"/>
    <property type="match status" value="1"/>
</dbReference>
<dbReference type="CDD" id="cd00873">
    <property type="entry name" value="KU80"/>
    <property type="match status" value="1"/>
</dbReference>
<dbReference type="GO" id="GO:0043564">
    <property type="term" value="C:Ku70:Ku80 complex"/>
    <property type="evidence" value="ECO:0007669"/>
    <property type="project" value="InterPro"/>
</dbReference>
<dbReference type="GO" id="GO:0003678">
    <property type="term" value="F:DNA helicase activity"/>
    <property type="evidence" value="ECO:0007669"/>
    <property type="project" value="UniProtKB-EC"/>
</dbReference>
<keyword evidence="16" id="KW-0539">Nucleus</keyword>
<gene>
    <name evidence="21" type="ORF">K432DRAFT_329474</name>
</gene>
<keyword evidence="9" id="KW-0378">Hydrolase</keyword>
<dbReference type="Gene3D" id="3.40.50.410">
    <property type="entry name" value="von Willebrand factor, type A domain"/>
    <property type="match status" value="1"/>
</dbReference>
<evidence type="ECO:0000256" key="2">
    <source>
        <dbReference type="ARBA" id="ARBA00004574"/>
    </source>
</evidence>
<dbReference type="InterPro" id="IPR016194">
    <property type="entry name" value="SPOC-like_C_dom_sf"/>
</dbReference>
<evidence type="ECO:0000256" key="19">
    <source>
        <dbReference type="ARBA" id="ARBA00047995"/>
    </source>
</evidence>
<dbReference type="EC" id="3.6.4.12" evidence="4"/>
<dbReference type="GO" id="GO:0000723">
    <property type="term" value="P:telomere maintenance"/>
    <property type="evidence" value="ECO:0007669"/>
    <property type="project" value="InterPro"/>
</dbReference>
<dbReference type="Gene3D" id="2.40.290.10">
    <property type="match status" value="1"/>
</dbReference>
<keyword evidence="10 21" id="KW-0347">Helicase</keyword>
<dbReference type="SMART" id="SM00559">
    <property type="entry name" value="Ku78"/>
    <property type="match status" value="1"/>
</dbReference>
<dbReference type="EMBL" id="KV744987">
    <property type="protein sequence ID" value="OCK79803.1"/>
    <property type="molecule type" value="Genomic_DNA"/>
</dbReference>
<comment type="similarity">
    <text evidence="3">Belongs to the ku80 family.</text>
</comment>